<dbReference type="GO" id="GO:0015267">
    <property type="term" value="F:channel activity"/>
    <property type="evidence" value="ECO:0007669"/>
    <property type="project" value="InterPro"/>
</dbReference>
<evidence type="ECO:0000313" key="7">
    <source>
        <dbReference type="EMBL" id="PCG71771.1"/>
    </source>
</evidence>
<keyword evidence="5" id="KW-0813">Transport</keyword>
<evidence type="ECO:0000256" key="6">
    <source>
        <dbReference type="SAM" id="Phobius"/>
    </source>
</evidence>
<name>A0A2A4JIH7_HELVI</name>
<sequence length="135" mass="14584">MIKNMKMFEACHEAPQRKRAQPERAAITGVLALACCAVWSAHARGEHDPAVPIKLGLVVAGLVYAGGHATGASLNPARSFAPALLHGHWDYQWVYWAGPLGGAALGALLHRWVLTPRPRAPRDADLPLRDKSDQP</sequence>
<keyword evidence="3 6" id="KW-1133">Transmembrane helix</keyword>
<comment type="similarity">
    <text evidence="5">Belongs to the MIP/aquaporin (TC 1.A.8) family.</text>
</comment>
<comment type="subcellular location">
    <subcellularLocation>
        <location evidence="1">Membrane</location>
        <topology evidence="1">Multi-pass membrane protein</topology>
    </subcellularLocation>
</comment>
<protein>
    <recommendedName>
        <fullName evidence="8">Aquaporin</fullName>
    </recommendedName>
</protein>
<dbReference type="SUPFAM" id="SSF81338">
    <property type="entry name" value="Aquaporin-like"/>
    <property type="match status" value="1"/>
</dbReference>
<dbReference type="PRINTS" id="PR00783">
    <property type="entry name" value="MINTRINSICP"/>
</dbReference>
<dbReference type="InterPro" id="IPR034294">
    <property type="entry name" value="Aquaporin_transptr"/>
</dbReference>
<reference evidence="7" key="1">
    <citation type="submission" date="2017-09" db="EMBL/GenBank/DDBJ databases">
        <title>Contemporary evolution of a Lepidopteran species, Heliothis virescens, in response to modern agricultural practices.</title>
        <authorList>
            <person name="Fritz M.L."/>
            <person name="Deyonke A.M."/>
            <person name="Papanicolaou A."/>
            <person name="Micinski S."/>
            <person name="Westbrook J."/>
            <person name="Gould F."/>
        </authorList>
    </citation>
    <scope>NUCLEOTIDE SEQUENCE [LARGE SCALE GENOMIC DNA]</scope>
    <source>
        <strain evidence="7">HvINT-</strain>
        <tissue evidence="7">Whole body</tissue>
    </source>
</reference>
<evidence type="ECO:0008006" key="8">
    <source>
        <dbReference type="Google" id="ProtNLM"/>
    </source>
</evidence>
<dbReference type="Pfam" id="PF00230">
    <property type="entry name" value="MIP"/>
    <property type="match status" value="1"/>
</dbReference>
<feature type="transmembrane region" description="Helical" evidence="6">
    <location>
        <begin position="93"/>
        <end position="114"/>
    </location>
</feature>
<dbReference type="InterPro" id="IPR000425">
    <property type="entry name" value="MIP"/>
</dbReference>
<evidence type="ECO:0000256" key="3">
    <source>
        <dbReference type="ARBA" id="ARBA00022989"/>
    </source>
</evidence>
<organism evidence="7">
    <name type="scientific">Heliothis virescens</name>
    <name type="common">Tobacco budworm moth</name>
    <dbReference type="NCBI Taxonomy" id="7102"/>
    <lineage>
        <taxon>Eukaryota</taxon>
        <taxon>Metazoa</taxon>
        <taxon>Ecdysozoa</taxon>
        <taxon>Arthropoda</taxon>
        <taxon>Hexapoda</taxon>
        <taxon>Insecta</taxon>
        <taxon>Pterygota</taxon>
        <taxon>Neoptera</taxon>
        <taxon>Endopterygota</taxon>
        <taxon>Lepidoptera</taxon>
        <taxon>Glossata</taxon>
        <taxon>Ditrysia</taxon>
        <taxon>Noctuoidea</taxon>
        <taxon>Noctuidae</taxon>
        <taxon>Heliothinae</taxon>
        <taxon>Heliothis</taxon>
    </lineage>
</organism>
<keyword evidence="2 5" id="KW-0812">Transmembrane</keyword>
<dbReference type="Gene3D" id="1.20.1080.10">
    <property type="entry name" value="Glycerol uptake facilitator protein"/>
    <property type="match status" value="1"/>
</dbReference>
<dbReference type="GO" id="GO:0005886">
    <property type="term" value="C:plasma membrane"/>
    <property type="evidence" value="ECO:0007669"/>
    <property type="project" value="TreeGrafter"/>
</dbReference>
<dbReference type="PANTHER" id="PTHR19139:SF270">
    <property type="entry name" value="ENTOMOGLYCEROPORIN 1-RELATED"/>
    <property type="match status" value="1"/>
</dbReference>
<dbReference type="EMBL" id="NWSH01001307">
    <property type="protein sequence ID" value="PCG71771.1"/>
    <property type="molecule type" value="Genomic_DNA"/>
</dbReference>
<evidence type="ECO:0000256" key="1">
    <source>
        <dbReference type="ARBA" id="ARBA00004141"/>
    </source>
</evidence>
<dbReference type="STRING" id="7102.A0A2A4JIH7"/>
<accession>A0A2A4JIH7</accession>
<gene>
    <name evidence="7" type="ORF">B5V51_1530</name>
</gene>
<evidence type="ECO:0000256" key="5">
    <source>
        <dbReference type="RuleBase" id="RU000477"/>
    </source>
</evidence>
<evidence type="ECO:0000256" key="4">
    <source>
        <dbReference type="ARBA" id="ARBA00023136"/>
    </source>
</evidence>
<proteinExistence type="inferred from homology"/>
<dbReference type="PANTHER" id="PTHR19139">
    <property type="entry name" value="AQUAPORIN TRANSPORTER"/>
    <property type="match status" value="1"/>
</dbReference>
<dbReference type="PROSITE" id="PS51257">
    <property type="entry name" value="PROKAR_LIPOPROTEIN"/>
    <property type="match status" value="1"/>
</dbReference>
<evidence type="ECO:0000256" key="2">
    <source>
        <dbReference type="ARBA" id="ARBA00022692"/>
    </source>
</evidence>
<keyword evidence="4 6" id="KW-0472">Membrane</keyword>
<dbReference type="InterPro" id="IPR023271">
    <property type="entry name" value="Aquaporin-like"/>
</dbReference>
<comment type="caution">
    <text evidence="7">The sequence shown here is derived from an EMBL/GenBank/DDBJ whole genome shotgun (WGS) entry which is preliminary data.</text>
</comment>
<dbReference type="AlphaFoldDB" id="A0A2A4JIH7"/>